<dbReference type="EMBL" id="JAHHGZ010000009">
    <property type="protein sequence ID" value="MBW4667737.1"/>
    <property type="molecule type" value="Genomic_DNA"/>
</dbReference>
<comment type="caution">
    <text evidence="1">The sequence shown here is derived from an EMBL/GenBank/DDBJ whole genome shotgun (WGS) entry which is preliminary data.</text>
</comment>
<reference evidence="1" key="2">
    <citation type="journal article" date="2022" name="Microbiol. Resour. Announc.">
        <title>Metagenome Sequencing to Explore Phylogenomics of Terrestrial Cyanobacteria.</title>
        <authorList>
            <person name="Ward R.D."/>
            <person name="Stajich J.E."/>
            <person name="Johansen J.R."/>
            <person name="Huntemann M."/>
            <person name="Clum A."/>
            <person name="Foster B."/>
            <person name="Foster B."/>
            <person name="Roux S."/>
            <person name="Palaniappan K."/>
            <person name="Varghese N."/>
            <person name="Mukherjee S."/>
            <person name="Reddy T.B.K."/>
            <person name="Daum C."/>
            <person name="Copeland A."/>
            <person name="Chen I.A."/>
            <person name="Ivanova N.N."/>
            <person name="Kyrpides N.C."/>
            <person name="Shapiro N."/>
            <person name="Eloe-Fadrosh E.A."/>
            <person name="Pietrasiak N."/>
        </authorList>
    </citation>
    <scope>NUCLEOTIDE SEQUENCE</scope>
    <source>
        <strain evidence="1">GSE-NOS-MK-12-04C</strain>
    </source>
</reference>
<accession>A0A951USG0</accession>
<sequence>MGLNKMTGCKGQGCYGLGLVMVLGMSAGLVSSVNCAFAQIVPDRTLPNNSSITTNEY</sequence>
<organism evidence="1 2">
    <name type="scientific">Cyanomargarita calcarea GSE-NOS-MK-12-04C</name>
    <dbReference type="NCBI Taxonomy" id="2839659"/>
    <lineage>
        <taxon>Bacteria</taxon>
        <taxon>Bacillati</taxon>
        <taxon>Cyanobacteriota</taxon>
        <taxon>Cyanophyceae</taxon>
        <taxon>Nostocales</taxon>
        <taxon>Cyanomargaritaceae</taxon>
        <taxon>Cyanomargarita</taxon>
    </lineage>
</organism>
<proteinExistence type="predicted"/>
<evidence type="ECO:0000313" key="1">
    <source>
        <dbReference type="EMBL" id="MBW4667737.1"/>
    </source>
</evidence>
<name>A0A951USG0_9CYAN</name>
<evidence type="ECO:0000313" key="2">
    <source>
        <dbReference type="Proteomes" id="UP000729701"/>
    </source>
</evidence>
<reference evidence="1" key="1">
    <citation type="submission" date="2021-05" db="EMBL/GenBank/DDBJ databases">
        <authorList>
            <person name="Pietrasiak N."/>
            <person name="Ward R."/>
            <person name="Stajich J.E."/>
            <person name="Kurbessoian T."/>
        </authorList>
    </citation>
    <scope>NUCLEOTIDE SEQUENCE</scope>
    <source>
        <strain evidence="1">GSE-NOS-MK-12-04C</strain>
    </source>
</reference>
<gene>
    <name evidence="1" type="ORF">KME60_09930</name>
</gene>
<dbReference type="AlphaFoldDB" id="A0A951USG0"/>
<protein>
    <submittedName>
        <fullName evidence="1">Uncharacterized protein</fullName>
    </submittedName>
</protein>
<dbReference type="Proteomes" id="UP000729701">
    <property type="component" value="Unassembled WGS sequence"/>
</dbReference>